<feature type="compositionally biased region" description="Basic and acidic residues" evidence="5">
    <location>
        <begin position="1595"/>
        <end position="1610"/>
    </location>
</feature>
<comment type="subcellular location">
    <subcellularLocation>
        <location evidence="1">Endoplasmic reticulum</location>
    </subcellularLocation>
</comment>
<feature type="domain" description="Sec39" evidence="6">
    <location>
        <begin position="182"/>
        <end position="405"/>
    </location>
</feature>
<organism evidence="7 8">
    <name type="scientific">Ostreobium quekettii</name>
    <dbReference type="NCBI Taxonomy" id="121088"/>
    <lineage>
        <taxon>Eukaryota</taxon>
        <taxon>Viridiplantae</taxon>
        <taxon>Chlorophyta</taxon>
        <taxon>core chlorophytes</taxon>
        <taxon>Ulvophyceae</taxon>
        <taxon>TCBD clade</taxon>
        <taxon>Bryopsidales</taxon>
        <taxon>Ostreobineae</taxon>
        <taxon>Ostreobiaceae</taxon>
        <taxon>Ostreobium</taxon>
    </lineage>
</organism>
<keyword evidence="8" id="KW-1185">Reference proteome</keyword>
<feature type="compositionally biased region" description="Low complexity" evidence="5">
    <location>
        <begin position="1611"/>
        <end position="1620"/>
    </location>
</feature>
<accession>A0A8S1JCU0</accession>
<feature type="compositionally biased region" description="Acidic residues" evidence="5">
    <location>
        <begin position="1578"/>
        <end position="1590"/>
    </location>
</feature>
<keyword evidence="2" id="KW-0813">Transport</keyword>
<proteinExistence type="predicted"/>
<dbReference type="PANTHER" id="PTHR15922:SF2">
    <property type="entry name" value="NBAS SUBUNIT OF NRZ TETHERING COMPLEX"/>
    <property type="match status" value="1"/>
</dbReference>
<evidence type="ECO:0000256" key="5">
    <source>
        <dbReference type="SAM" id="MobiDB-lite"/>
    </source>
</evidence>
<sequence>MTASESHEWPDSLNRGWTLHSLVERTPDEMLEIYLKRHAWTEAHALAGKHGLDTNLIFKFRWSATPVDENNINENLKPVTDRRWVIEQCLARVADVSKVQKELLEYGTLETERWYHRARSVPVDGSSALPEGGIADRDWLLLRRMDLLGSLDRLETFCRVQEGEYSAQAYDLFRVCDLAFAARAFAALGDLTGLQILLQRHTRALFPKMLDILSHIPEATDPRLYTHLLPLPGTMAVDMFIPARDADWAETQATAQLLMASIKETTASSTVMDTEHILAFSDLDTLALDEKSLEKWYTKRAKDIDSATGQLGFAKALLEMGVEKGLGQDVAELLKSVQFLSGTVKGSQAGWFVGLEEFSAMSRAGQLKLLLEGSTIDRVEGDLEERILPFFAGLDSELRAELLSDLFATQMGARLEWCERLAELEAAEVRLFGSGLPGALAFANSVTTGILVWPQSAQWDQLNVLLRHAHSCLEAHEHELEGCTSPGCNKAWSQAVSEIEVLNGCISVGKRLSGLGVVMAIDKIKSMDQEGGLRAVRTILARASRAGRSWPDAKWEGLARDLQAIGRRLPMPLESETVTAELCRALLRAGKFAQAQRQLAGDVDSALEKNNAEMLVLSAGREFLYSASSLDVPAVSDARECFQLLPDSQAARLELKVIEALQMLPARFGLNVLPMQMKQSSRSQVLQHAVTTRAENYKDREGLKILAGLLDVTDPNELSELDIMVGWAALHAGDLAAAQEIAVSLMKTGFENAWEFCGAVGQFAHRTDVEQGVNVETCMKLLAFATVYCPDDRKMGFVKTLVTLTSLLKSFFLWQFLGMAVMQGRTRNEVVLRLGACAGMRCALQDLGSGGESKDDVLELARNLAAKYGTDAWDLSVAFLESALLAATEITPGIGAMAVCELEKLLDRPQDTLCALVFRVWSGLPGAAEGKLTYVLSLMAECLNVLDQQGTHGAADAQLQKSLESESFWASCFGQMSSEDILASLMFMALWEPVPLLKGVSGLYVGAPGLPLAICLPALKFGLAKIKDGSLMLSEESLRKVDTLTFELSKCTALYSAPELEGVSRAELSALLDSDDLLHDMDEILQRLLAQRHKMDDLLRWTFSIIRGTNRCVDAVQNDCLSDWVTKKVAGIVEQMMDDCKSRLPTYLRHRGQHGDDSAEDPSDAVSAVVDSLDILLEGSDVGENEQIEMDVDSAVCSIREDVWQRLTALIAGLDEDLLSGGDTPKLLEIQASIAVLNVLDSVQASDVGELAAIAAAKDQQMPSSTWQGHKISALSHPEAAALLDLLEARASLPDFLSACLLSPFDDLKGRAFDRLNNIGSQAFACSDALLALLLDGRWILDFVEQPIFNGLCQPLKNAAPHPSLLAAWPRLCDLDAQGSDERKAASQLDKEPAVVGSPQEGWAPLEEDAGDGWGVDAEWEETVRASTSPLAGVVQGRDWEETVRDAAKAGKPEACGAQKAAVQSSKMEMEDLVDGEGWDASGNWEETVRDAEKAVDDSSVSCPPTPGCSDRIPKGEIDVYAMEPQVALEDLDAEACDGWGDGDWEETVKAAEQEGAESMTVLPGPVAARLEVGSQQDEQDPGGGIEDEQGGWGHSDDWEETVRAAEEAAARSSAGEVVADGPEGLPAGEEAWRERRTLVVVEERGDGECRAGTVPLANSRLGLGVEDDPGHLAQPVATNSDRQSIPGPASPIPQQESRLWRFVVDLGNTAADARWDSVLRWQA</sequence>
<feature type="region of interest" description="Disordered" evidence="5">
    <location>
        <begin position="1666"/>
        <end position="1694"/>
    </location>
</feature>
<feature type="compositionally biased region" description="Basic and acidic residues" evidence="5">
    <location>
        <begin position="1383"/>
        <end position="1393"/>
    </location>
</feature>
<dbReference type="GO" id="GO:0006890">
    <property type="term" value="P:retrograde vesicle-mediated transport, Golgi to endoplasmic reticulum"/>
    <property type="evidence" value="ECO:0007669"/>
    <property type="project" value="InterPro"/>
</dbReference>
<protein>
    <recommendedName>
        <fullName evidence="6">Sec39 domain-containing protein</fullName>
    </recommendedName>
</protein>
<dbReference type="Proteomes" id="UP000708148">
    <property type="component" value="Unassembled WGS sequence"/>
</dbReference>
<dbReference type="EMBL" id="CAJHUC010002967">
    <property type="protein sequence ID" value="CAD7704876.1"/>
    <property type="molecule type" value="Genomic_DNA"/>
</dbReference>
<feature type="region of interest" description="Disordered" evidence="5">
    <location>
        <begin position="1383"/>
        <end position="1411"/>
    </location>
</feature>
<dbReference type="InterPro" id="IPR013244">
    <property type="entry name" value="Sec39_domain"/>
</dbReference>
<evidence type="ECO:0000313" key="8">
    <source>
        <dbReference type="Proteomes" id="UP000708148"/>
    </source>
</evidence>
<reference evidence="7" key="1">
    <citation type="submission" date="2020-12" db="EMBL/GenBank/DDBJ databases">
        <authorList>
            <person name="Iha C."/>
        </authorList>
    </citation>
    <scope>NUCLEOTIDE SEQUENCE</scope>
</reference>
<keyword evidence="3" id="KW-0256">Endoplasmic reticulum</keyword>
<evidence type="ECO:0000256" key="2">
    <source>
        <dbReference type="ARBA" id="ARBA00022448"/>
    </source>
</evidence>
<evidence type="ECO:0000313" key="7">
    <source>
        <dbReference type="EMBL" id="CAD7704876.1"/>
    </source>
</evidence>
<evidence type="ECO:0000256" key="4">
    <source>
        <dbReference type="ARBA" id="ARBA00022927"/>
    </source>
</evidence>
<dbReference type="Pfam" id="PF08314">
    <property type="entry name" value="Sec39"/>
    <property type="match status" value="1"/>
</dbReference>
<feature type="region of interest" description="Disordered" evidence="5">
    <location>
        <begin position="1574"/>
        <end position="1632"/>
    </location>
</feature>
<dbReference type="GO" id="GO:0000149">
    <property type="term" value="F:SNARE binding"/>
    <property type="evidence" value="ECO:0007669"/>
    <property type="project" value="TreeGrafter"/>
</dbReference>
<dbReference type="GO" id="GO:0015031">
    <property type="term" value="P:protein transport"/>
    <property type="evidence" value="ECO:0007669"/>
    <property type="project" value="UniProtKB-KW"/>
</dbReference>
<gene>
    <name evidence="7" type="ORF">OSTQU699_LOCUS10231</name>
</gene>
<name>A0A8S1JCU0_9CHLO</name>
<evidence type="ECO:0000256" key="1">
    <source>
        <dbReference type="ARBA" id="ARBA00004240"/>
    </source>
</evidence>
<dbReference type="GO" id="GO:0070939">
    <property type="term" value="C:Dsl1/NZR complex"/>
    <property type="evidence" value="ECO:0007669"/>
    <property type="project" value="TreeGrafter"/>
</dbReference>
<comment type="caution">
    <text evidence="7">The sequence shown here is derived from an EMBL/GenBank/DDBJ whole genome shotgun (WGS) entry which is preliminary data.</text>
</comment>
<evidence type="ECO:0000259" key="6">
    <source>
        <dbReference type="Pfam" id="PF08314"/>
    </source>
</evidence>
<evidence type="ECO:0000256" key="3">
    <source>
        <dbReference type="ARBA" id="ARBA00022824"/>
    </source>
</evidence>
<keyword evidence="4" id="KW-0653">Protein transport</keyword>
<dbReference type="OrthoDB" id="549639at2759"/>
<dbReference type="PANTHER" id="PTHR15922">
    <property type="entry name" value="NEUROBLASTOMA-AMPLIFIED SEQUENCE"/>
    <property type="match status" value="1"/>
</dbReference>